<sequence>MAKILVAFDTIDEGFEKIGAEHEVIRPPRGRDFTHEELCQLLPEADVLCTSFDYPARAELLQHGAKLRLIANFGVGFNNIDIDYARAHGIVVTNTPQAVIIPTTELTLALMLDCARRVSELDRLIRQTPGKRPTIGRMGYLGVHLAGKTLGLIGYGRIASAVAERARAFGMKILYYKRTPLSADEEARQGITYAPLDDLLFGSDFISIHTPYSAETHHFIGERELALMKPTAIFINTARGAVVDEEALVKALQTGYIAAAGLDVFENQDNPHPTLCTLDNVCMTPHTGTQTADARRDMNAEMLENVVRFLAGRTDLNRVA</sequence>
<dbReference type="RefSeq" id="WP_060935096.1">
    <property type="nucleotide sequence ID" value="NZ_KQ960432.1"/>
</dbReference>
<dbReference type="AlphaFoldDB" id="A0A134BAK6"/>
<protein>
    <submittedName>
        <fullName evidence="7">Putative glyoxylate reductase</fullName>
    </submittedName>
</protein>
<dbReference type="OrthoDB" id="9777288at2"/>
<feature type="domain" description="D-isomer specific 2-hydroxyacid dehydrogenase NAD-binding" evidence="6">
    <location>
        <begin position="108"/>
        <end position="288"/>
    </location>
</feature>
<keyword evidence="3" id="KW-0520">NAD</keyword>
<dbReference type="InterPro" id="IPR006139">
    <property type="entry name" value="D-isomer_2_OHA_DH_cat_dom"/>
</dbReference>
<dbReference type="FunFam" id="3.40.50.720:FF:000203">
    <property type="entry name" value="D-3-phosphoglycerate dehydrogenase (SerA)"/>
    <property type="match status" value="1"/>
</dbReference>
<gene>
    <name evidence="7" type="ORF">HMPREF3185_00643</name>
</gene>
<dbReference type="SUPFAM" id="SSF51735">
    <property type="entry name" value="NAD(P)-binding Rossmann-fold domains"/>
    <property type="match status" value="1"/>
</dbReference>
<comment type="similarity">
    <text evidence="1 4">Belongs to the D-isomer specific 2-hydroxyacid dehydrogenase family.</text>
</comment>
<evidence type="ECO:0000256" key="2">
    <source>
        <dbReference type="ARBA" id="ARBA00023002"/>
    </source>
</evidence>
<dbReference type="InterPro" id="IPR050857">
    <property type="entry name" value="D-2-hydroxyacid_DH"/>
</dbReference>
<evidence type="ECO:0000259" key="6">
    <source>
        <dbReference type="Pfam" id="PF02826"/>
    </source>
</evidence>
<dbReference type="InterPro" id="IPR006140">
    <property type="entry name" value="D-isomer_DH_NAD-bd"/>
</dbReference>
<evidence type="ECO:0000256" key="3">
    <source>
        <dbReference type="ARBA" id="ARBA00023027"/>
    </source>
</evidence>
<dbReference type="InterPro" id="IPR029753">
    <property type="entry name" value="D-isomer_DH_CS"/>
</dbReference>
<dbReference type="InterPro" id="IPR036291">
    <property type="entry name" value="NAD(P)-bd_dom_sf"/>
</dbReference>
<dbReference type="PANTHER" id="PTHR42789">
    <property type="entry name" value="D-ISOMER SPECIFIC 2-HYDROXYACID DEHYDROGENASE FAMILY PROTEIN (AFU_ORTHOLOGUE AFUA_6G10090)"/>
    <property type="match status" value="1"/>
</dbReference>
<dbReference type="Pfam" id="PF00389">
    <property type="entry name" value="2-Hacid_dh"/>
    <property type="match status" value="1"/>
</dbReference>
<dbReference type="Proteomes" id="UP000070224">
    <property type="component" value="Unassembled WGS sequence"/>
</dbReference>
<accession>A0A134BAK6</accession>
<evidence type="ECO:0000256" key="1">
    <source>
        <dbReference type="ARBA" id="ARBA00005854"/>
    </source>
</evidence>
<feature type="domain" description="D-isomer specific 2-hydroxyacid dehydrogenase catalytic" evidence="5">
    <location>
        <begin position="28"/>
        <end position="319"/>
    </location>
</feature>
<keyword evidence="2 4" id="KW-0560">Oxidoreductase</keyword>
<dbReference type="Gene3D" id="3.40.50.720">
    <property type="entry name" value="NAD(P)-binding Rossmann-like Domain"/>
    <property type="match status" value="2"/>
</dbReference>
<comment type="caution">
    <text evidence="7">The sequence shown here is derived from an EMBL/GenBank/DDBJ whole genome shotgun (WGS) entry which is preliminary data.</text>
</comment>
<evidence type="ECO:0000313" key="8">
    <source>
        <dbReference type="Proteomes" id="UP000070224"/>
    </source>
</evidence>
<dbReference type="GO" id="GO:0016616">
    <property type="term" value="F:oxidoreductase activity, acting on the CH-OH group of donors, NAD or NADP as acceptor"/>
    <property type="evidence" value="ECO:0007669"/>
    <property type="project" value="InterPro"/>
</dbReference>
<evidence type="ECO:0000256" key="4">
    <source>
        <dbReference type="RuleBase" id="RU003719"/>
    </source>
</evidence>
<name>A0A134BAK6_9PORP</name>
<organism evidence="7 8">
    <name type="scientific">Porphyromonas somerae</name>
    <dbReference type="NCBI Taxonomy" id="322095"/>
    <lineage>
        <taxon>Bacteria</taxon>
        <taxon>Pseudomonadati</taxon>
        <taxon>Bacteroidota</taxon>
        <taxon>Bacteroidia</taxon>
        <taxon>Bacteroidales</taxon>
        <taxon>Porphyromonadaceae</taxon>
        <taxon>Porphyromonas</taxon>
    </lineage>
</organism>
<evidence type="ECO:0000259" key="5">
    <source>
        <dbReference type="Pfam" id="PF00389"/>
    </source>
</evidence>
<proteinExistence type="inferred from homology"/>
<keyword evidence="8" id="KW-1185">Reference proteome</keyword>
<dbReference type="PROSITE" id="PS00671">
    <property type="entry name" value="D_2_HYDROXYACID_DH_3"/>
    <property type="match status" value="1"/>
</dbReference>
<dbReference type="PROSITE" id="PS00670">
    <property type="entry name" value="D_2_HYDROXYACID_DH_2"/>
    <property type="match status" value="1"/>
</dbReference>
<reference evidence="8" key="1">
    <citation type="submission" date="2016-01" db="EMBL/GenBank/DDBJ databases">
        <authorList>
            <person name="Mitreva M."/>
            <person name="Pepin K.H."/>
            <person name="Mihindukulasuriya K.A."/>
            <person name="Fulton R."/>
            <person name="Fronick C."/>
            <person name="O'Laughlin M."/>
            <person name="Miner T."/>
            <person name="Herter B."/>
            <person name="Rosa B.A."/>
            <person name="Cordes M."/>
            <person name="Tomlinson C."/>
            <person name="Wollam A."/>
            <person name="Palsikar V.B."/>
            <person name="Mardis E.R."/>
            <person name="Wilson R.K."/>
        </authorList>
    </citation>
    <scope>NUCLEOTIDE SEQUENCE [LARGE SCALE GENOMIC DNA]</scope>
    <source>
        <strain evidence="8">KA00683</strain>
    </source>
</reference>
<dbReference type="PANTHER" id="PTHR42789:SF1">
    <property type="entry name" value="D-ISOMER SPECIFIC 2-HYDROXYACID DEHYDROGENASE FAMILY PROTEIN (AFU_ORTHOLOGUE AFUA_6G10090)"/>
    <property type="match status" value="1"/>
</dbReference>
<dbReference type="Pfam" id="PF02826">
    <property type="entry name" value="2-Hacid_dh_C"/>
    <property type="match status" value="1"/>
</dbReference>
<evidence type="ECO:0000313" key="7">
    <source>
        <dbReference type="EMBL" id="KXB76988.1"/>
    </source>
</evidence>
<dbReference type="GO" id="GO:0051287">
    <property type="term" value="F:NAD binding"/>
    <property type="evidence" value="ECO:0007669"/>
    <property type="project" value="InterPro"/>
</dbReference>
<dbReference type="EMBL" id="LSDK01000050">
    <property type="protein sequence ID" value="KXB76988.1"/>
    <property type="molecule type" value="Genomic_DNA"/>
</dbReference>
<dbReference type="STRING" id="322095.HMPREF3185_00643"/>
<dbReference type="SUPFAM" id="SSF52283">
    <property type="entry name" value="Formate/glycerate dehydrogenase catalytic domain-like"/>
    <property type="match status" value="1"/>
</dbReference>
<dbReference type="PATRIC" id="fig|322095.3.peg.636"/>